<dbReference type="InterPro" id="IPR002347">
    <property type="entry name" value="SDR_fam"/>
</dbReference>
<dbReference type="Pfam" id="PF03417">
    <property type="entry name" value="AAT"/>
    <property type="match status" value="1"/>
</dbReference>
<dbReference type="InterPro" id="IPR036291">
    <property type="entry name" value="NAD(P)-bd_dom_sf"/>
</dbReference>
<dbReference type="PRINTS" id="PR00081">
    <property type="entry name" value="GDHRDH"/>
</dbReference>
<evidence type="ECO:0000313" key="2">
    <source>
        <dbReference type="EMBL" id="KAK7752836.1"/>
    </source>
</evidence>
<dbReference type="InterPro" id="IPR005079">
    <property type="entry name" value="Peptidase_C45_hydrolase"/>
</dbReference>
<dbReference type="EMBL" id="JAKJXP020000034">
    <property type="protein sequence ID" value="KAK7752836.1"/>
    <property type="molecule type" value="Genomic_DNA"/>
</dbReference>
<gene>
    <name evidence="2" type="ORF">SLS62_005178</name>
</gene>
<dbReference type="Gene3D" id="3.40.50.720">
    <property type="entry name" value="NAD(P)-binding Rossmann-like Domain"/>
    <property type="match status" value="1"/>
</dbReference>
<dbReference type="SUPFAM" id="SSF51735">
    <property type="entry name" value="NAD(P)-binding Rossmann-fold domains"/>
    <property type="match status" value="1"/>
</dbReference>
<proteinExistence type="predicted"/>
<organism evidence="2 3">
    <name type="scientific">Diatrype stigma</name>
    <dbReference type="NCBI Taxonomy" id="117547"/>
    <lineage>
        <taxon>Eukaryota</taxon>
        <taxon>Fungi</taxon>
        <taxon>Dikarya</taxon>
        <taxon>Ascomycota</taxon>
        <taxon>Pezizomycotina</taxon>
        <taxon>Sordariomycetes</taxon>
        <taxon>Xylariomycetidae</taxon>
        <taxon>Xylariales</taxon>
        <taxon>Diatrypaceae</taxon>
        <taxon>Diatrype</taxon>
    </lineage>
</organism>
<accession>A0AAN9UT14</accession>
<dbReference type="Gene3D" id="3.60.60.10">
    <property type="entry name" value="Penicillin V Acylase, Chain A"/>
    <property type="match status" value="1"/>
</dbReference>
<feature type="domain" description="Peptidase C45 hydrolase" evidence="1">
    <location>
        <begin position="435"/>
        <end position="661"/>
    </location>
</feature>
<evidence type="ECO:0000313" key="3">
    <source>
        <dbReference type="Proteomes" id="UP001320420"/>
    </source>
</evidence>
<dbReference type="Proteomes" id="UP001320420">
    <property type="component" value="Unassembled WGS sequence"/>
</dbReference>
<keyword evidence="3" id="KW-1185">Reference proteome</keyword>
<comment type="caution">
    <text evidence="2">The sequence shown here is derived from an EMBL/GenBank/DDBJ whole genome shotgun (WGS) entry which is preliminary data.</text>
</comment>
<reference evidence="2 3" key="1">
    <citation type="submission" date="2024-02" db="EMBL/GenBank/DDBJ databases">
        <title>De novo assembly and annotation of 12 fungi associated with fruit tree decline syndrome in Ontario, Canada.</title>
        <authorList>
            <person name="Sulman M."/>
            <person name="Ellouze W."/>
            <person name="Ilyukhin E."/>
        </authorList>
    </citation>
    <scope>NUCLEOTIDE SEQUENCE [LARGE SCALE GENOMIC DNA]</scope>
    <source>
        <strain evidence="2 3">M11/M66-122</strain>
    </source>
</reference>
<dbReference type="NCBIfam" id="NF040521">
    <property type="entry name" value="C45_proenzyme"/>
    <property type="match status" value="1"/>
</dbReference>
<dbReference type="CDD" id="cd05233">
    <property type="entry name" value="SDR_c"/>
    <property type="match status" value="1"/>
</dbReference>
<evidence type="ECO:0000259" key="1">
    <source>
        <dbReference type="Pfam" id="PF03417"/>
    </source>
</evidence>
<dbReference type="PANTHER" id="PTHR34180">
    <property type="entry name" value="PEPTIDASE C45"/>
    <property type="match status" value="1"/>
</dbReference>
<name>A0AAN9UT14_9PEZI</name>
<protein>
    <recommendedName>
        <fullName evidence="1">Peptidase C45 hydrolase domain-containing protein</fullName>
    </recommendedName>
</protein>
<dbReference type="AlphaFoldDB" id="A0AAN9UT14"/>
<sequence length="671" mass="73528">MPPPRGAPNFIEGPGEFIDQENHRFNFNTHKKHTLNLVLGDYGMTSVVHNDTYPAIDPTKANLKGKAVFVSGASRGLGRAMSVAFAKSGASYIAIGARGDLSTTVKNMQEAVVAAGRPEPQILPVKVDVADRQSVDAAVAAVKNAFGRIDIVINNAGIVSAGLIAESDPEIWWRTLQVNLLGPYLLTHAFLPLMLEATREDDSSPRHHRTFVTVSSVAAHRTNPGLSAYQTSKLAVLRLTECIAADYGSQGVLAYTIHPGNIPTDILDDAGDLTAENRAVFVETPELSADSLVYLTSERRDWLAGRYINVTWDLPELMEKEEEIVKGDKLKIGVTHGKLAQQQVEGSIQFYSQLFEESCSLNWQQVVEEAAKYVEPLEKIAPRHLEEIRGIAEGASRSFLDILALNVRTEINFGLFTDQTKNVDIPSDGCTSLGWLTRSTSFLAQNWDWQAAQRDNLIVCHISQPGTGIPSLSQVTEGGIIGKIGLNSSGVGCLLNAIRCRGVEPTKLPIHFALRIILESSSRQEAIARIRSVGVAGSGHILIGDPTGSTGLECTYKWIKELPTNEQGVLCHTNHLLLEHDDVEEPPWLEDSPSRLQRIQDLTSRIRDPTREGVFDLFTDEEGSPASINRKRSEERSVETLFNIVMDLTRKNATVTLGRPTEHAGQILLAF</sequence>
<dbReference type="InterPro" id="IPR047794">
    <property type="entry name" value="C45_proenzyme-like"/>
</dbReference>
<dbReference type="PRINTS" id="PR00080">
    <property type="entry name" value="SDRFAMILY"/>
</dbReference>
<dbReference type="Gene3D" id="1.10.10.2120">
    <property type="match status" value="1"/>
</dbReference>
<dbReference type="PANTHER" id="PTHR34180:SF1">
    <property type="entry name" value="BETA-ALANYL-DOPAMINE_CARCININE HYDROLASE"/>
    <property type="match status" value="1"/>
</dbReference>
<dbReference type="Pfam" id="PF00106">
    <property type="entry name" value="adh_short"/>
    <property type="match status" value="1"/>
</dbReference>
<dbReference type="InterPro" id="IPR047801">
    <property type="entry name" value="Peptidase_C45"/>
</dbReference>